<evidence type="ECO:0000313" key="3">
    <source>
        <dbReference type="Proteomes" id="UP000502998"/>
    </source>
</evidence>
<keyword evidence="1" id="KW-0472">Membrane</keyword>
<feature type="transmembrane region" description="Helical" evidence="1">
    <location>
        <begin position="128"/>
        <end position="153"/>
    </location>
</feature>
<proteinExistence type="predicted"/>
<dbReference type="KEGG" id="esg:EsVE80_01250"/>
<dbReference type="PANTHER" id="PTHR41771">
    <property type="entry name" value="MEMBRANE PROTEIN-RELATED"/>
    <property type="match status" value="1"/>
</dbReference>
<dbReference type="PANTHER" id="PTHR41771:SF1">
    <property type="entry name" value="MEMBRANE PROTEIN"/>
    <property type="match status" value="1"/>
</dbReference>
<reference evidence="2 3" key="1">
    <citation type="submission" date="2020-02" db="EMBL/GenBank/DDBJ databases">
        <title>Characterization of vanA genotype vancomycin-resistant Enterococcus saigonensis VE80.</title>
        <authorList>
            <person name="Harada T."/>
            <person name="Motooka D."/>
            <person name="Nakamura S."/>
            <person name="Yamamoto Y."/>
            <person name="Kawahara R."/>
            <person name="Kawatsu K."/>
        </authorList>
    </citation>
    <scope>NUCLEOTIDE SEQUENCE [LARGE SCALE GENOMIC DNA]</scope>
    <source>
        <strain evidence="2 3">VE80</strain>
    </source>
</reference>
<keyword evidence="1" id="KW-0812">Transmembrane</keyword>
<evidence type="ECO:0008006" key="4">
    <source>
        <dbReference type="Google" id="ProtNLM"/>
    </source>
</evidence>
<sequence length="248" mass="27774">MNVLLFLFFIFCLLSFLILGKPAFYLITGIFMTLVLFLVAIYFISLDFPVLPIFLVILLALTGIILFYTNGYNKKTKLAFFCSIVTFILMTVFIFFLTKNIAIAGFTPEEIDELATMNFAVSLPYQSLTVLLIIMSMAGAVIDASMAVASSLYELRYQGQLISSKTLFQSSMKVVKEILGSSIHTLFFAFVANNLALIFWFSDLHYSFEILLNSKAFVAEFLTSILAGLMTVATLPFTAYIGAKYFTQ</sequence>
<keyword evidence="3" id="KW-1185">Reference proteome</keyword>
<dbReference type="AlphaFoldDB" id="A0A679IFP7"/>
<dbReference type="EMBL" id="AP022822">
    <property type="protein sequence ID" value="BCA84602.1"/>
    <property type="molecule type" value="Genomic_DNA"/>
</dbReference>
<feature type="transmembrane region" description="Helical" evidence="1">
    <location>
        <begin position="174"/>
        <end position="201"/>
    </location>
</feature>
<dbReference type="Pfam" id="PF07907">
    <property type="entry name" value="YibE_F"/>
    <property type="match status" value="1"/>
</dbReference>
<feature type="transmembrane region" description="Helical" evidence="1">
    <location>
        <begin position="78"/>
        <end position="98"/>
    </location>
</feature>
<dbReference type="InterPro" id="IPR014564">
    <property type="entry name" value="UCP031503_TM"/>
</dbReference>
<evidence type="ECO:0000256" key="1">
    <source>
        <dbReference type="SAM" id="Phobius"/>
    </source>
</evidence>
<dbReference type="Proteomes" id="UP000502998">
    <property type="component" value="Chromosome"/>
</dbReference>
<dbReference type="InterPro" id="IPR012507">
    <property type="entry name" value="YibE_F"/>
</dbReference>
<keyword evidence="1" id="KW-1133">Transmembrane helix</keyword>
<name>A0A679IFP7_9ENTE</name>
<accession>A0A679IFP7</accession>
<evidence type="ECO:0000313" key="2">
    <source>
        <dbReference type="EMBL" id="BCA84602.1"/>
    </source>
</evidence>
<feature type="transmembrane region" description="Helical" evidence="1">
    <location>
        <begin position="221"/>
        <end position="243"/>
    </location>
</feature>
<feature type="transmembrane region" description="Helical" evidence="1">
    <location>
        <begin position="36"/>
        <end position="66"/>
    </location>
</feature>
<gene>
    <name evidence="2" type="ORF">EsVE80_01250</name>
</gene>
<dbReference type="PIRSF" id="PIRSF031503">
    <property type="entry name" value="UCP031503_mp"/>
    <property type="match status" value="1"/>
</dbReference>
<organism evidence="2 3">
    <name type="scientific">Enterococcus saigonensis</name>
    <dbReference type="NCBI Taxonomy" id="1805431"/>
    <lineage>
        <taxon>Bacteria</taxon>
        <taxon>Bacillati</taxon>
        <taxon>Bacillota</taxon>
        <taxon>Bacilli</taxon>
        <taxon>Lactobacillales</taxon>
        <taxon>Enterococcaceae</taxon>
        <taxon>Enterococcus</taxon>
    </lineage>
</organism>
<dbReference type="RefSeq" id="WP_173101998.1">
    <property type="nucleotide sequence ID" value="NZ_AP022822.1"/>
</dbReference>
<protein>
    <recommendedName>
        <fullName evidence="4">YibE/F family protein</fullName>
    </recommendedName>
</protein>